<sequence length="63" mass="7495">MQFASQKNNHSYFNCSGEHSYKNELKKSKDLRADKIVEFTEYFLSFEVLESDHRKISAELNFD</sequence>
<accession>A0A0A2C6I5</accession>
<dbReference type="AlphaFoldDB" id="A0A0A2C6I5"/>
<proteinExistence type="predicted"/>
<protein>
    <submittedName>
        <fullName evidence="1">Uncharacterized protein</fullName>
    </submittedName>
</protein>
<dbReference type="Proteomes" id="UP000030392">
    <property type="component" value="Unassembled WGS sequence"/>
</dbReference>
<dbReference type="EMBL" id="JNAX01000004">
    <property type="protein sequence ID" value="KGG21971.1"/>
    <property type="molecule type" value="Genomic_DNA"/>
</dbReference>
<organism evidence="1 2">
    <name type="scientific">Prochlorococcus marinus str. PAC1</name>
    <dbReference type="NCBI Taxonomy" id="59924"/>
    <lineage>
        <taxon>Bacteria</taxon>
        <taxon>Bacillati</taxon>
        <taxon>Cyanobacteriota</taxon>
        <taxon>Cyanophyceae</taxon>
        <taxon>Synechococcales</taxon>
        <taxon>Prochlorococcaceae</taxon>
        <taxon>Prochlorococcus</taxon>
    </lineage>
</organism>
<gene>
    <name evidence="1" type="ORF">EV03_0290</name>
</gene>
<evidence type="ECO:0000313" key="1">
    <source>
        <dbReference type="EMBL" id="KGG21971.1"/>
    </source>
</evidence>
<evidence type="ECO:0000313" key="2">
    <source>
        <dbReference type="Proteomes" id="UP000030392"/>
    </source>
</evidence>
<comment type="caution">
    <text evidence="1">The sequence shown here is derived from an EMBL/GenBank/DDBJ whole genome shotgun (WGS) entry which is preliminary data.</text>
</comment>
<reference evidence="2" key="1">
    <citation type="journal article" date="2014" name="Sci. Data">
        <title>Genomes of diverse isolates of the marine cyanobacterium Prochlorococcus.</title>
        <authorList>
            <person name="Biller S."/>
            <person name="Berube P."/>
            <person name="Thompson J."/>
            <person name="Kelly L."/>
            <person name="Roggensack S."/>
            <person name="Awad L."/>
            <person name="Roache-Johnson K."/>
            <person name="Ding H."/>
            <person name="Giovannoni S.J."/>
            <person name="Moore L.R."/>
            <person name="Chisholm S.W."/>
        </authorList>
    </citation>
    <scope>NUCLEOTIDE SEQUENCE [LARGE SCALE GENOMIC DNA]</scope>
    <source>
        <strain evidence="2">PAC1</strain>
    </source>
</reference>
<name>A0A0A2C6I5_PROMR</name>
<dbReference type="RefSeq" id="WP_193743088.1">
    <property type="nucleotide sequence ID" value="NZ_CP138967.1"/>
</dbReference>